<feature type="compositionally biased region" description="Basic residues" evidence="1">
    <location>
        <begin position="177"/>
        <end position="186"/>
    </location>
</feature>
<dbReference type="AlphaFoldDB" id="A0MLV6"/>
<feature type="compositionally biased region" description="Basic and acidic residues" evidence="1">
    <location>
        <begin position="187"/>
        <end position="199"/>
    </location>
</feature>
<feature type="region of interest" description="Disordered" evidence="1">
    <location>
        <begin position="43"/>
        <end position="70"/>
    </location>
</feature>
<evidence type="ECO:0000256" key="1">
    <source>
        <dbReference type="SAM" id="MobiDB-lite"/>
    </source>
</evidence>
<dbReference type="EMBL" id="DQ989628">
    <property type="protein sequence ID" value="ABK34485.1"/>
    <property type="molecule type" value="Genomic_DNA"/>
</dbReference>
<protein>
    <submittedName>
        <fullName evidence="2">Uncharacterized protein</fullName>
    </submittedName>
</protein>
<feature type="region of interest" description="Disordered" evidence="1">
    <location>
        <begin position="134"/>
        <end position="209"/>
    </location>
</feature>
<proteinExistence type="predicted"/>
<sequence>MGCASRLGTAHQPSGRVGPTRRRGSATAAVVVVGSGEPATAKLVTPSASSSVPSWGEEDGDVEEQPPRCGRRRQIWRARRRQARHAVGELVRRQARHAVGEIVRAVVGEEDGGVDLTAAPHHRQIHRCRHRCSPPSLDPLPPELGWHRSAAGGRGKREGGEGRGEAGEVRGEEKRTERRCRWRRNRREREGGIKKRGGWEETDSGSQVV</sequence>
<feature type="compositionally biased region" description="Basic and acidic residues" evidence="1">
    <location>
        <begin position="155"/>
        <end position="176"/>
    </location>
</feature>
<reference evidence="2" key="1">
    <citation type="submission" date="2006-09" db="EMBL/GenBank/DDBJ databases">
        <title>Rapid Recent Genome Evolution in the Candidate pms1 Region Revealed by Comparative Sequence Analysis.</title>
        <authorList>
            <person name="Yu J."/>
            <person name="Fan Y."/>
            <person name="Li X."/>
            <person name="Zhang Q."/>
        </authorList>
    </citation>
    <scope>NUCLEOTIDE SEQUENCE</scope>
</reference>
<name>A0MLV6_ORYSI</name>
<accession>A0MLV6</accession>
<feature type="region of interest" description="Disordered" evidence="1">
    <location>
        <begin position="1"/>
        <end position="26"/>
    </location>
</feature>
<organism evidence="2">
    <name type="scientific">Oryza sativa subsp. indica</name>
    <name type="common">Rice</name>
    <dbReference type="NCBI Taxonomy" id="39946"/>
    <lineage>
        <taxon>Eukaryota</taxon>
        <taxon>Viridiplantae</taxon>
        <taxon>Streptophyta</taxon>
        <taxon>Embryophyta</taxon>
        <taxon>Tracheophyta</taxon>
        <taxon>Spermatophyta</taxon>
        <taxon>Magnoliopsida</taxon>
        <taxon>Liliopsida</taxon>
        <taxon>Poales</taxon>
        <taxon>Poaceae</taxon>
        <taxon>BOP clade</taxon>
        <taxon>Oryzoideae</taxon>
        <taxon>Oryzeae</taxon>
        <taxon>Oryzinae</taxon>
        <taxon>Oryza</taxon>
        <taxon>Oryza sativa</taxon>
    </lineage>
</organism>
<evidence type="ECO:0000313" key="2">
    <source>
        <dbReference type="EMBL" id="ABK34485.1"/>
    </source>
</evidence>